<accession>A0A2P6RV07</accession>
<name>A0A2P6RV07_ROSCH</name>
<sequence>MDIAQLELFVSSYTKMITSRLQVHVRASGDQMYDRSIRSNRLSCGLYYFLRYCS</sequence>
<evidence type="ECO:0000313" key="1">
    <source>
        <dbReference type="EMBL" id="PRQ50264.1"/>
    </source>
</evidence>
<proteinExistence type="predicted"/>
<keyword evidence="2" id="KW-1185">Reference proteome</keyword>
<organism evidence="1 2">
    <name type="scientific">Rosa chinensis</name>
    <name type="common">China rose</name>
    <dbReference type="NCBI Taxonomy" id="74649"/>
    <lineage>
        <taxon>Eukaryota</taxon>
        <taxon>Viridiplantae</taxon>
        <taxon>Streptophyta</taxon>
        <taxon>Embryophyta</taxon>
        <taxon>Tracheophyta</taxon>
        <taxon>Spermatophyta</taxon>
        <taxon>Magnoliopsida</taxon>
        <taxon>eudicotyledons</taxon>
        <taxon>Gunneridae</taxon>
        <taxon>Pentapetalae</taxon>
        <taxon>rosids</taxon>
        <taxon>fabids</taxon>
        <taxon>Rosales</taxon>
        <taxon>Rosaceae</taxon>
        <taxon>Rosoideae</taxon>
        <taxon>Rosoideae incertae sedis</taxon>
        <taxon>Rosa</taxon>
    </lineage>
</organism>
<gene>
    <name evidence="1" type="ORF">RchiOBHm_Chr2g0131281</name>
</gene>
<evidence type="ECO:0000313" key="2">
    <source>
        <dbReference type="Proteomes" id="UP000238479"/>
    </source>
</evidence>
<dbReference type="Gramene" id="PRQ50264">
    <property type="protein sequence ID" value="PRQ50264"/>
    <property type="gene ID" value="RchiOBHm_Chr2g0131281"/>
</dbReference>
<protein>
    <submittedName>
        <fullName evidence="1">Uncharacterized protein</fullName>
    </submittedName>
</protein>
<dbReference type="AlphaFoldDB" id="A0A2P6RV07"/>
<comment type="caution">
    <text evidence="1">The sequence shown here is derived from an EMBL/GenBank/DDBJ whole genome shotgun (WGS) entry which is preliminary data.</text>
</comment>
<dbReference type="EMBL" id="PDCK01000040">
    <property type="protein sequence ID" value="PRQ50264.1"/>
    <property type="molecule type" value="Genomic_DNA"/>
</dbReference>
<reference evidence="1 2" key="1">
    <citation type="journal article" date="2018" name="Nat. Genet.">
        <title>The Rosa genome provides new insights in the design of modern roses.</title>
        <authorList>
            <person name="Bendahmane M."/>
        </authorList>
    </citation>
    <scope>NUCLEOTIDE SEQUENCE [LARGE SCALE GENOMIC DNA]</scope>
    <source>
        <strain evidence="2">cv. Old Blush</strain>
    </source>
</reference>
<dbReference type="Proteomes" id="UP000238479">
    <property type="component" value="Chromosome 2"/>
</dbReference>